<dbReference type="EMBL" id="CABWIH010000027">
    <property type="protein sequence ID" value="VWL90171.1"/>
    <property type="molecule type" value="Genomic_DNA"/>
</dbReference>
<accession>A0A5K1IPF3</accession>
<organism evidence="2 3">
    <name type="scientific">Collinsella aerofaciens</name>
    <dbReference type="NCBI Taxonomy" id="74426"/>
    <lineage>
        <taxon>Bacteria</taxon>
        <taxon>Bacillati</taxon>
        <taxon>Actinomycetota</taxon>
        <taxon>Coriobacteriia</taxon>
        <taxon>Coriobacteriales</taxon>
        <taxon>Coriobacteriaceae</taxon>
        <taxon>Collinsella</taxon>
    </lineage>
</organism>
<protein>
    <recommendedName>
        <fullName evidence="1">RES domain-containing protein</fullName>
    </recommendedName>
</protein>
<dbReference type="Proteomes" id="UP000330807">
    <property type="component" value="Unassembled WGS sequence"/>
</dbReference>
<reference evidence="2 3" key="1">
    <citation type="submission" date="2019-10" db="EMBL/GenBank/DDBJ databases">
        <authorList>
            <person name="Wolf R A."/>
        </authorList>
    </citation>
    <scope>NUCLEOTIDE SEQUENCE [LARGE SCALE GENOMIC DNA]</scope>
    <source>
        <strain evidence="2">Collinsella_aerofaciens_AK_138A</strain>
    </source>
</reference>
<dbReference type="Pfam" id="PF08808">
    <property type="entry name" value="RES"/>
    <property type="match status" value="1"/>
</dbReference>
<evidence type="ECO:0000313" key="2">
    <source>
        <dbReference type="EMBL" id="VWL90171.1"/>
    </source>
</evidence>
<evidence type="ECO:0000313" key="3">
    <source>
        <dbReference type="Proteomes" id="UP000330807"/>
    </source>
</evidence>
<feature type="domain" description="RES" evidence="1">
    <location>
        <begin position="334"/>
        <end position="453"/>
    </location>
</feature>
<name>A0A5K1IPF3_9ACTN</name>
<dbReference type="AlphaFoldDB" id="A0A5K1IPF3"/>
<dbReference type="InterPro" id="IPR014914">
    <property type="entry name" value="RES_dom"/>
</dbReference>
<evidence type="ECO:0000259" key="1">
    <source>
        <dbReference type="Pfam" id="PF08808"/>
    </source>
</evidence>
<gene>
    <name evidence="2" type="ORF">LMKDKBCB_01244</name>
</gene>
<sequence>MDETRTDGDSASARTDLSEALRESKAMRLGMAKALSESVAYTEMMHKTSEAVCASMAPALATFTDSIKSITADVRLDSIRAVLDSINSSGWLSSYRASEVEKVVSAQQELLAACMVSIQTPAIRDMVDRFASKDYFGVYESLANSLSGLTVRGPDIALLGNVGGLVDSLGDFGYGGSIPRGAKTFVRELSKASLERLSVSEDVSVDIRGKRLLVTRSVTDPVTDLVVCSWACNLAGDDSGEVSANVRSFNVLTSSLSFLEGLTEVDMMELQQLCSDEPAFAMDCKAGRVIWETVRDWRDAISFDRPVYYHARLKPAGTAPYLKDDMAKAPRLLVKAGRFNGPQKAYYYFSDTEHGAMQEIGKHGSGDEAQVAEIEGRRDVRLIDLSGVGRGTNYFLKYLRFPFTNTDQVIPPEYLVPNFVAQCCRHAGIDGIKYYGSKTYSNYVVWDDGLFRIASMRVVPIE</sequence>
<proteinExistence type="predicted"/>
<dbReference type="RefSeq" id="WP_156062977.1">
    <property type="nucleotide sequence ID" value="NZ_CABWIH010000027.1"/>
</dbReference>